<keyword evidence="5" id="KW-1185">Reference proteome</keyword>
<dbReference type="EMBL" id="CP048836">
    <property type="protein sequence ID" value="QID16474.1"/>
    <property type="molecule type" value="Genomic_DNA"/>
</dbReference>
<gene>
    <name evidence="4" type="ORF">G3580_01845</name>
</gene>
<dbReference type="Proteomes" id="UP000501991">
    <property type="component" value="Chromosome"/>
</dbReference>
<dbReference type="Gene3D" id="1.10.1200.10">
    <property type="entry name" value="ACP-like"/>
    <property type="match status" value="1"/>
</dbReference>
<dbReference type="KEGG" id="azq:G3580_01845"/>
<evidence type="ECO:0000256" key="1">
    <source>
        <dbReference type="ARBA" id="ARBA00022450"/>
    </source>
</evidence>
<keyword evidence="1" id="KW-0596">Phosphopantetheine</keyword>
<evidence type="ECO:0000259" key="3">
    <source>
        <dbReference type="Pfam" id="PF00550"/>
    </source>
</evidence>
<dbReference type="InterPro" id="IPR009081">
    <property type="entry name" value="PP-bd_ACP"/>
</dbReference>
<dbReference type="AlphaFoldDB" id="A0A6C1B2P2"/>
<evidence type="ECO:0000256" key="2">
    <source>
        <dbReference type="ARBA" id="ARBA00022553"/>
    </source>
</evidence>
<proteinExistence type="predicted"/>
<feature type="domain" description="Carrier" evidence="3">
    <location>
        <begin position="17"/>
        <end position="67"/>
    </location>
</feature>
<sequence>MNSLDLIRDFAKNHGNIAPETVVPEATLADIGIDSLMLLELLFDFEEKTGITLPKDLPNPTTVQDLVTQLDRLGLQPTSGS</sequence>
<accession>A0A6C1B2P2</accession>
<dbReference type="RefSeq" id="WP_173763642.1">
    <property type="nucleotide sequence ID" value="NZ_CP048836.1"/>
</dbReference>
<dbReference type="InterPro" id="IPR036736">
    <property type="entry name" value="ACP-like_sf"/>
</dbReference>
<dbReference type="PROSITE" id="PS00012">
    <property type="entry name" value="PHOSPHOPANTETHEINE"/>
    <property type="match status" value="1"/>
</dbReference>
<name>A0A6C1B2P2_9RHOO</name>
<dbReference type="InterPro" id="IPR006162">
    <property type="entry name" value="Ppantetheine_attach_site"/>
</dbReference>
<dbReference type="SUPFAM" id="SSF47336">
    <property type="entry name" value="ACP-like"/>
    <property type="match status" value="1"/>
</dbReference>
<reference evidence="4 5" key="1">
    <citation type="submission" date="2020-02" db="EMBL/GenBank/DDBJ databases">
        <title>Nitrogenibacter mangrovi gen. nov., sp. nov. isolated from mangrove sediment, a denitrifying betaproteobacterium.</title>
        <authorList>
            <person name="Liao H."/>
            <person name="Tian Y."/>
        </authorList>
    </citation>
    <scope>NUCLEOTIDE SEQUENCE [LARGE SCALE GENOMIC DNA]</scope>
    <source>
        <strain evidence="4 5">M9-3-2</strain>
    </source>
</reference>
<evidence type="ECO:0000313" key="5">
    <source>
        <dbReference type="Proteomes" id="UP000501991"/>
    </source>
</evidence>
<evidence type="ECO:0000313" key="4">
    <source>
        <dbReference type="EMBL" id="QID16474.1"/>
    </source>
</evidence>
<dbReference type="Pfam" id="PF00550">
    <property type="entry name" value="PP-binding"/>
    <property type="match status" value="1"/>
</dbReference>
<protein>
    <submittedName>
        <fullName evidence="4">Acyl carrier protein</fullName>
    </submittedName>
</protein>
<keyword evidence="2" id="KW-0597">Phosphoprotein</keyword>
<organism evidence="4 5">
    <name type="scientific">Nitrogeniibacter mangrovi</name>
    <dbReference type="NCBI Taxonomy" id="2016596"/>
    <lineage>
        <taxon>Bacteria</taxon>
        <taxon>Pseudomonadati</taxon>
        <taxon>Pseudomonadota</taxon>
        <taxon>Betaproteobacteria</taxon>
        <taxon>Rhodocyclales</taxon>
        <taxon>Zoogloeaceae</taxon>
        <taxon>Nitrogeniibacter</taxon>
    </lineage>
</organism>